<keyword evidence="2" id="KW-1185">Reference proteome</keyword>
<evidence type="ECO:0000313" key="1">
    <source>
        <dbReference type="EMBL" id="NEN07122.1"/>
    </source>
</evidence>
<name>A0A6L9Y0B9_9MICO</name>
<reference evidence="1 2" key="1">
    <citation type="journal article" date="2014" name="J. Microbiol.">
        <title>Diaminobutyricibacter tongyongensis gen. nov., sp. nov. and Homoserinibacter gongjuensis gen. nov., sp. nov. belong to the family Microbacteriaceae.</title>
        <authorList>
            <person name="Kim S.J."/>
            <person name="Ahn J.H."/>
            <person name="Weon H.Y."/>
            <person name="Hamada M."/>
            <person name="Suzuki K."/>
            <person name="Kwon S.W."/>
        </authorList>
    </citation>
    <scope>NUCLEOTIDE SEQUENCE [LARGE SCALE GENOMIC DNA]</scope>
    <source>
        <strain evidence="1 2">NBRC 108724</strain>
    </source>
</reference>
<dbReference type="AlphaFoldDB" id="A0A6L9Y0B9"/>
<proteinExistence type="predicted"/>
<comment type="caution">
    <text evidence="1">The sequence shown here is derived from an EMBL/GenBank/DDBJ whole genome shotgun (WGS) entry which is preliminary data.</text>
</comment>
<gene>
    <name evidence="1" type="ORF">G3T36_14760</name>
</gene>
<dbReference type="EMBL" id="JAAGWY010000003">
    <property type="protein sequence ID" value="NEN07122.1"/>
    <property type="molecule type" value="Genomic_DNA"/>
</dbReference>
<sequence length="90" mass="10348">MFDVAGHDYVVDFYWRKSNLVGEFDGRVKYTRDEYTGGAPAGDVVWREKKREDALRAATRARVIRWTWADAMDPLAMRQLLTAAGVPRRA</sequence>
<protein>
    <recommendedName>
        <fullName evidence="3">DUF559 domain-containing protein</fullName>
    </recommendedName>
</protein>
<dbReference type="RefSeq" id="WP_163290573.1">
    <property type="nucleotide sequence ID" value="NZ_JAAGWY010000003.1"/>
</dbReference>
<dbReference type="Proteomes" id="UP000474967">
    <property type="component" value="Unassembled WGS sequence"/>
</dbReference>
<organism evidence="1 2">
    <name type="scientific">Leifsonia tongyongensis</name>
    <dbReference type="NCBI Taxonomy" id="1268043"/>
    <lineage>
        <taxon>Bacteria</taxon>
        <taxon>Bacillati</taxon>
        <taxon>Actinomycetota</taxon>
        <taxon>Actinomycetes</taxon>
        <taxon>Micrococcales</taxon>
        <taxon>Microbacteriaceae</taxon>
        <taxon>Leifsonia</taxon>
    </lineage>
</organism>
<accession>A0A6L9Y0B9</accession>
<evidence type="ECO:0008006" key="3">
    <source>
        <dbReference type="Google" id="ProtNLM"/>
    </source>
</evidence>
<evidence type="ECO:0000313" key="2">
    <source>
        <dbReference type="Proteomes" id="UP000474967"/>
    </source>
</evidence>